<dbReference type="SFLD" id="SFLDS00003">
    <property type="entry name" value="Haloacid_Dehalogenase"/>
    <property type="match status" value="1"/>
</dbReference>
<evidence type="ECO:0000256" key="7">
    <source>
        <dbReference type="ARBA" id="ARBA00022840"/>
    </source>
</evidence>
<dbReference type="PANTHER" id="PTHR43294">
    <property type="entry name" value="SODIUM/POTASSIUM-TRANSPORTING ATPASE SUBUNIT ALPHA"/>
    <property type="match status" value="1"/>
</dbReference>
<dbReference type="RefSeq" id="WP_243098272.1">
    <property type="nucleotide sequence ID" value="NZ_CP058648.1"/>
</dbReference>
<sequence length="945" mass="104094">MSNYISSLHGVEMAKGNPATGRILVIFDEKHILEETIEDEIDNFINGENRKQKEPLLKRLTNVSGNKDINRNVSSINSSYPFHAMNAAHIEKILKTDFKKGLSSKFIEEKYRKYGLNEITKEKKNGFFSYLREGLKDICVKVLLASSVVSLFLGQFLEAVALGSIVLFQVGLGAVQKSKSEISLDALQNMLVQKSTVIRNGIKQEIDAKYLVPGDIIQLKSGDKVPADARILSCQDLKINESSLTGESVGVYKNNKSCKLDTDVGSRHNMLYMGTTVLSGVVRAVVVSTGRSTEIGKIANMLDTITEESTQLENMAESFITKLIKAYLIFFGIFSSIALLSGRGFAQVLMMGVTFFLGAIPEGLPVTVTTCMVLSVRRMAKKNAIVRRMSAVENLGKANVICCDKTGTLTLNEMTVREIYTNGCVYKVTGSGYSPIGNIEPIEEVDKDWVGLDELLKTGVLCNNATLVKKKDKWEIEGDPTEGALLTVAGKRNISTELLKNNFDCVKEVPFESKRMYMLSVVHNKEDDDYRVYCKGSIDKVLEKCSFIYENGLERLLTKVDKEKIVNHCNEMASKGLRTLSFSCKKLQHQEDDTTKDFVFLGFVGMEDPPREGVKESIKKCSKAGIKVIMITGDHIETARAIGKNLNILTNGLVITGNDLERMSDGELERTINDVQVFARTNPEQKYRIVKALKRLGHTVAMTGDGVNDAPAIKEAHIGIAMGMNGSDVARDAACITLVDDDFSTIVAAIEEGRSVIQNIRSTLKYLFAGAIGEMLTIFFAFVLGLPAPFLAVQMIWINLISETLLGSSLAVESPSDNILLNTSIINKDSLFDKQLRNKIFRRGLSIGLSTFAIFKGSILFGASLAKAKTLAFSNFILCQLINVYDSRFSKDRKPSKYMNIMAGISLLSLIGILYIPLLNSIFGTVPLDIISLSGLVGTVLLSRI</sequence>
<dbReference type="SFLD" id="SFLDG00002">
    <property type="entry name" value="C1.7:_P-type_atpase_like"/>
    <property type="match status" value="1"/>
</dbReference>
<dbReference type="GO" id="GO:0005524">
    <property type="term" value="F:ATP binding"/>
    <property type="evidence" value="ECO:0007669"/>
    <property type="project" value="UniProtKB-KW"/>
</dbReference>
<protein>
    <submittedName>
        <fullName evidence="14">Ca2+-transporting ATPase</fullName>
    </submittedName>
</protein>
<evidence type="ECO:0000256" key="2">
    <source>
        <dbReference type="ARBA" id="ARBA00005675"/>
    </source>
</evidence>
<dbReference type="InterPro" id="IPR036412">
    <property type="entry name" value="HAD-like_sf"/>
</dbReference>
<evidence type="ECO:0000313" key="15">
    <source>
        <dbReference type="Proteomes" id="UP000295504"/>
    </source>
</evidence>
<keyword evidence="11 12" id="KW-0472">Membrane</keyword>
<dbReference type="Pfam" id="PF00689">
    <property type="entry name" value="Cation_ATPase_C"/>
    <property type="match status" value="1"/>
</dbReference>
<dbReference type="SUPFAM" id="SSF81665">
    <property type="entry name" value="Calcium ATPase, transmembrane domain M"/>
    <property type="match status" value="1"/>
</dbReference>
<evidence type="ECO:0000256" key="12">
    <source>
        <dbReference type="SAM" id="Phobius"/>
    </source>
</evidence>
<feature type="transmembrane region" description="Helical" evidence="12">
    <location>
        <begin position="898"/>
        <end position="916"/>
    </location>
</feature>
<keyword evidence="9" id="KW-1278">Translocase</keyword>
<evidence type="ECO:0000256" key="9">
    <source>
        <dbReference type="ARBA" id="ARBA00022967"/>
    </source>
</evidence>
<dbReference type="Gene3D" id="1.20.1110.10">
    <property type="entry name" value="Calcium-transporting ATPase, transmembrane domain"/>
    <property type="match status" value="1"/>
</dbReference>
<name>A0A4R2T549_9FIRM</name>
<feature type="domain" description="Cation-transporting P-type ATPase N-terminal" evidence="13">
    <location>
        <begin position="81"/>
        <end position="155"/>
    </location>
</feature>
<keyword evidence="10 12" id="KW-1133">Transmembrane helix</keyword>
<dbReference type="EMBL" id="SLYC01000047">
    <property type="protein sequence ID" value="TCP97175.1"/>
    <property type="molecule type" value="Genomic_DNA"/>
</dbReference>
<dbReference type="Gene3D" id="3.40.1110.10">
    <property type="entry name" value="Calcium-transporting ATPase, cytoplasmic domain N"/>
    <property type="match status" value="1"/>
</dbReference>
<dbReference type="GO" id="GO:0016887">
    <property type="term" value="F:ATP hydrolysis activity"/>
    <property type="evidence" value="ECO:0007669"/>
    <property type="project" value="InterPro"/>
</dbReference>
<keyword evidence="8" id="KW-0460">Magnesium</keyword>
<dbReference type="GO" id="GO:0005391">
    <property type="term" value="F:P-type sodium:potassium-exchanging transporter activity"/>
    <property type="evidence" value="ECO:0007669"/>
    <property type="project" value="TreeGrafter"/>
</dbReference>
<dbReference type="SFLD" id="SFLDF00027">
    <property type="entry name" value="p-type_atpase"/>
    <property type="match status" value="1"/>
</dbReference>
<feature type="transmembrane region" description="Helical" evidence="12">
    <location>
        <begin position="764"/>
        <end position="784"/>
    </location>
</feature>
<dbReference type="Pfam" id="PF00122">
    <property type="entry name" value="E1-E2_ATPase"/>
    <property type="match status" value="1"/>
</dbReference>
<dbReference type="FunFam" id="2.70.150.10:FF:000160">
    <property type="entry name" value="Sarcoplasmic/endoplasmic reticulum calcium ATPase 1"/>
    <property type="match status" value="1"/>
</dbReference>
<keyword evidence="7" id="KW-0067">ATP-binding</keyword>
<evidence type="ECO:0000256" key="3">
    <source>
        <dbReference type="ARBA" id="ARBA00022475"/>
    </source>
</evidence>
<dbReference type="AlphaFoldDB" id="A0A4R2T549"/>
<dbReference type="GO" id="GO:1902600">
    <property type="term" value="P:proton transmembrane transport"/>
    <property type="evidence" value="ECO:0007669"/>
    <property type="project" value="TreeGrafter"/>
</dbReference>
<organism evidence="14 15">
    <name type="scientific">Serpentinicella alkaliphila</name>
    <dbReference type="NCBI Taxonomy" id="1734049"/>
    <lineage>
        <taxon>Bacteria</taxon>
        <taxon>Bacillati</taxon>
        <taxon>Bacillota</taxon>
        <taxon>Clostridia</taxon>
        <taxon>Peptostreptococcales</taxon>
        <taxon>Natronincolaceae</taxon>
        <taxon>Serpentinicella</taxon>
    </lineage>
</organism>
<dbReference type="InterPro" id="IPR004014">
    <property type="entry name" value="ATPase_P-typ_cation-transptr_N"/>
</dbReference>
<dbReference type="InterPro" id="IPR044492">
    <property type="entry name" value="P_typ_ATPase_HD_dom"/>
</dbReference>
<comment type="subcellular location">
    <subcellularLocation>
        <location evidence="1">Cell membrane</location>
        <topology evidence="1">Multi-pass membrane protein</topology>
    </subcellularLocation>
</comment>
<dbReference type="GO" id="GO:0005886">
    <property type="term" value="C:plasma membrane"/>
    <property type="evidence" value="ECO:0007669"/>
    <property type="project" value="UniProtKB-SubCell"/>
</dbReference>
<dbReference type="Pfam" id="PF13246">
    <property type="entry name" value="Cation_ATPase"/>
    <property type="match status" value="1"/>
</dbReference>
<dbReference type="InterPro" id="IPR059000">
    <property type="entry name" value="ATPase_P-type_domA"/>
</dbReference>
<keyword evidence="6" id="KW-0547">Nucleotide-binding</keyword>
<dbReference type="SUPFAM" id="SSF56784">
    <property type="entry name" value="HAD-like"/>
    <property type="match status" value="1"/>
</dbReference>
<comment type="similarity">
    <text evidence="2">Belongs to the cation transport ATPase (P-type) (TC 3.A.3) family. Type IIA subfamily.</text>
</comment>
<feature type="transmembrane region" description="Helical" evidence="12">
    <location>
        <begin position="790"/>
        <end position="812"/>
    </location>
</feature>
<evidence type="ECO:0000256" key="11">
    <source>
        <dbReference type="ARBA" id="ARBA00023136"/>
    </source>
</evidence>
<dbReference type="InterPro" id="IPR008250">
    <property type="entry name" value="ATPase_P-typ_transduc_dom_A_sf"/>
</dbReference>
<evidence type="ECO:0000256" key="6">
    <source>
        <dbReference type="ARBA" id="ARBA00022741"/>
    </source>
</evidence>
<evidence type="ECO:0000256" key="8">
    <source>
        <dbReference type="ARBA" id="ARBA00022842"/>
    </source>
</evidence>
<proteinExistence type="inferred from homology"/>
<dbReference type="Gene3D" id="2.70.150.10">
    <property type="entry name" value="Calcium-transporting ATPase, cytoplasmic transduction domain A"/>
    <property type="match status" value="1"/>
</dbReference>
<dbReference type="PROSITE" id="PS00154">
    <property type="entry name" value="ATPASE_E1_E2"/>
    <property type="match status" value="1"/>
</dbReference>
<evidence type="ECO:0000256" key="10">
    <source>
        <dbReference type="ARBA" id="ARBA00022989"/>
    </source>
</evidence>
<dbReference type="Proteomes" id="UP000295504">
    <property type="component" value="Unassembled WGS sequence"/>
</dbReference>
<dbReference type="InterPro" id="IPR023298">
    <property type="entry name" value="ATPase_P-typ_TM_dom_sf"/>
</dbReference>
<feature type="transmembrane region" description="Helical" evidence="12">
    <location>
        <begin position="348"/>
        <end position="374"/>
    </location>
</feature>
<accession>A0A4R2T549</accession>
<dbReference type="InterPro" id="IPR023299">
    <property type="entry name" value="ATPase_P-typ_cyto_dom_N"/>
</dbReference>
<dbReference type="SMART" id="SM00831">
    <property type="entry name" value="Cation_ATPase_N"/>
    <property type="match status" value="1"/>
</dbReference>
<dbReference type="GO" id="GO:0030007">
    <property type="term" value="P:intracellular potassium ion homeostasis"/>
    <property type="evidence" value="ECO:0007669"/>
    <property type="project" value="TreeGrafter"/>
</dbReference>
<evidence type="ECO:0000256" key="5">
    <source>
        <dbReference type="ARBA" id="ARBA00022692"/>
    </source>
</evidence>
<dbReference type="GO" id="GO:0006883">
    <property type="term" value="P:intracellular sodium ion homeostasis"/>
    <property type="evidence" value="ECO:0007669"/>
    <property type="project" value="TreeGrafter"/>
</dbReference>
<evidence type="ECO:0000256" key="4">
    <source>
        <dbReference type="ARBA" id="ARBA00022553"/>
    </source>
</evidence>
<dbReference type="InterPro" id="IPR006068">
    <property type="entry name" value="ATPase_P-typ_cation-transptr_C"/>
</dbReference>
<reference evidence="14 15" key="1">
    <citation type="submission" date="2019-03" db="EMBL/GenBank/DDBJ databases">
        <title>Genomic Encyclopedia of Type Strains, Phase IV (KMG-IV): sequencing the most valuable type-strain genomes for metagenomic binning, comparative biology and taxonomic classification.</title>
        <authorList>
            <person name="Goeker M."/>
        </authorList>
    </citation>
    <scope>NUCLEOTIDE SEQUENCE [LARGE SCALE GENOMIC DNA]</scope>
    <source>
        <strain evidence="14 15">DSM 100013</strain>
    </source>
</reference>
<keyword evidence="15" id="KW-1185">Reference proteome</keyword>
<keyword evidence="5 12" id="KW-0812">Transmembrane</keyword>
<dbReference type="NCBIfam" id="TIGR01494">
    <property type="entry name" value="ATPase_P-type"/>
    <property type="match status" value="4"/>
</dbReference>
<dbReference type="SUPFAM" id="SSF81660">
    <property type="entry name" value="Metal cation-transporting ATPase, ATP-binding domain N"/>
    <property type="match status" value="1"/>
</dbReference>
<dbReference type="Gene3D" id="3.40.50.1000">
    <property type="entry name" value="HAD superfamily/HAD-like"/>
    <property type="match status" value="1"/>
</dbReference>
<dbReference type="FunFam" id="3.40.50.1000:FF:000193">
    <property type="entry name" value="Plasma membrane calcium-transporting ATPase 2"/>
    <property type="match status" value="1"/>
</dbReference>
<evidence type="ECO:0000313" key="14">
    <source>
        <dbReference type="EMBL" id="TCP97175.1"/>
    </source>
</evidence>
<dbReference type="PRINTS" id="PR00120">
    <property type="entry name" value="HATPASE"/>
</dbReference>
<dbReference type="InterPro" id="IPR001757">
    <property type="entry name" value="P_typ_ATPase"/>
</dbReference>
<dbReference type="PRINTS" id="PR00119">
    <property type="entry name" value="CATATPASE"/>
</dbReference>
<dbReference type="InterPro" id="IPR018303">
    <property type="entry name" value="ATPase_P-typ_P_site"/>
</dbReference>
<dbReference type="SUPFAM" id="SSF81653">
    <property type="entry name" value="Calcium ATPase, transduction domain A"/>
    <property type="match status" value="1"/>
</dbReference>
<dbReference type="InterPro" id="IPR050510">
    <property type="entry name" value="Cation_transp_ATPase_P-type"/>
</dbReference>
<dbReference type="InterPro" id="IPR023214">
    <property type="entry name" value="HAD_sf"/>
</dbReference>
<keyword evidence="3" id="KW-1003">Cell membrane</keyword>
<keyword evidence="4" id="KW-0597">Phosphoprotein</keyword>
<gene>
    <name evidence="14" type="ORF">EDD79_10471</name>
</gene>
<dbReference type="Pfam" id="PF00690">
    <property type="entry name" value="Cation_ATPase_N"/>
    <property type="match status" value="1"/>
</dbReference>
<feature type="transmembrane region" description="Helical" evidence="12">
    <location>
        <begin position="323"/>
        <end position="342"/>
    </location>
</feature>
<feature type="transmembrane region" description="Helical" evidence="12">
    <location>
        <begin position="844"/>
        <end position="864"/>
    </location>
</feature>
<feature type="transmembrane region" description="Helical" evidence="12">
    <location>
        <begin position="142"/>
        <end position="168"/>
    </location>
</feature>
<dbReference type="GO" id="GO:1990573">
    <property type="term" value="P:potassium ion import across plasma membrane"/>
    <property type="evidence" value="ECO:0007669"/>
    <property type="project" value="TreeGrafter"/>
</dbReference>
<evidence type="ECO:0000259" key="13">
    <source>
        <dbReference type="SMART" id="SM00831"/>
    </source>
</evidence>
<comment type="caution">
    <text evidence="14">The sequence shown here is derived from an EMBL/GenBank/DDBJ whole genome shotgun (WGS) entry which is preliminary data.</text>
</comment>
<evidence type="ECO:0000256" key="1">
    <source>
        <dbReference type="ARBA" id="ARBA00004651"/>
    </source>
</evidence>
<dbReference type="PANTHER" id="PTHR43294:SF21">
    <property type="entry name" value="CATION TRANSPORTING ATPASE"/>
    <property type="match status" value="1"/>
</dbReference>
<dbReference type="GO" id="GO:0036376">
    <property type="term" value="P:sodium ion export across plasma membrane"/>
    <property type="evidence" value="ECO:0007669"/>
    <property type="project" value="TreeGrafter"/>
</dbReference>